<evidence type="ECO:0000256" key="6">
    <source>
        <dbReference type="ARBA" id="ARBA00022989"/>
    </source>
</evidence>
<sequence length="455" mass="49981">MTKNLTVGNPALLILSFTFPLLIGNLFQQFYNMADAFIVGRTIGVEALAAVGCTGSFMFLILGFLMNFTMGTSIITSQRFGANNMQGVRRSFGSSIVLGLIVVVVLMIVSILTVRPLLRLLSTPPEIMEAAYSYIIVILWGMPASLLFNICSNSMRAVGDSVTPLIFLVIACIINIIFDYVFILVFHMGVEGAAYATIIAQLVSGLLCIPVIVQKMPILRIARTDLRLNRKEAWEHVRVGFPMGFQMSIIAIGAVTVTYALNRLGALAMAAFTASQKIDMLCSMPLMSFGTAMTTYSAQNYGARKIDRIKTGLIQCAIITCSFSVFMGLLYFFFGRFFSALFLGAEKEAVELSYTYLKINGLFYIMLAWLFISRQCLQGLGRSVVTTAAGIMELVMRIFAAITLSFFFGFTGICFASPLAWLGACIPLTISLVLVFKKLDRQSLAEKKANLYVPI</sequence>
<reference evidence="12" key="1">
    <citation type="submission" date="2009-12" db="EMBL/GenBank/DDBJ databases">
        <title>Complete sequence of Treponema azotonutricium strain ZAS-9.</title>
        <authorList>
            <person name="Tetu S.G."/>
            <person name="Matson E."/>
            <person name="Ren Q."/>
            <person name="Seshadri R."/>
            <person name="Elbourne L."/>
            <person name="Hassan K.A."/>
            <person name="Durkin A."/>
            <person name="Radune D."/>
            <person name="Mohamoud Y."/>
            <person name="Shay R."/>
            <person name="Jin S."/>
            <person name="Zhang X."/>
            <person name="Lucey K."/>
            <person name="Ballor N.R."/>
            <person name="Ottesen E."/>
            <person name="Rosenthal R."/>
            <person name="Allen A."/>
            <person name="Leadbetter J.R."/>
            <person name="Paulsen I.T."/>
        </authorList>
    </citation>
    <scope>NUCLEOTIDE SEQUENCE [LARGE SCALE GENOMIC DNA]</scope>
    <source>
        <strain evidence="12">ATCC BAA-888 / DSM 13862 / ZAS-9</strain>
    </source>
</reference>
<evidence type="ECO:0000256" key="2">
    <source>
        <dbReference type="ARBA" id="ARBA00022448"/>
    </source>
</evidence>
<feature type="transmembrane region" description="Helical" evidence="10">
    <location>
        <begin position="354"/>
        <end position="373"/>
    </location>
</feature>
<dbReference type="PANTHER" id="PTHR43298:SF2">
    <property type="entry name" value="FMN_FAD EXPORTER YEEO-RELATED"/>
    <property type="match status" value="1"/>
</dbReference>
<comment type="subcellular location">
    <subcellularLocation>
        <location evidence="1">Cell membrane</location>
        <topology evidence="1">Multi-pass membrane protein</topology>
    </subcellularLocation>
</comment>
<keyword evidence="2" id="KW-0813">Transport</keyword>
<dbReference type="InterPro" id="IPR050222">
    <property type="entry name" value="MATE_MdtK"/>
</dbReference>
<gene>
    <name evidence="11" type="ordered locus">TREAZ_0857</name>
</gene>
<feature type="transmembrane region" description="Helical" evidence="10">
    <location>
        <begin position="192"/>
        <end position="213"/>
    </location>
</feature>
<evidence type="ECO:0000256" key="1">
    <source>
        <dbReference type="ARBA" id="ARBA00004651"/>
    </source>
</evidence>
<keyword evidence="6 10" id="KW-1133">Transmembrane helix</keyword>
<evidence type="ECO:0000256" key="10">
    <source>
        <dbReference type="SAM" id="Phobius"/>
    </source>
</evidence>
<feature type="transmembrane region" description="Helical" evidence="10">
    <location>
        <begin position="162"/>
        <end position="186"/>
    </location>
</feature>
<evidence type="ECO:0000313" key="12">
    <source>
        <dbReference type="Proteomes" id="UP000009222"/>
    </source>
</evidence>
<evidence type="ECO:0000256" key="9">
    <source>
        <dbReference type="ARBA" id="ARBA00031636"/>
    </source>
</evidence>
<protein>
    <recommendedName>
        <fullName evidence="9">Multidrug-efflux transporter</fullName>
    </recommendedName>
</protein>
<dbReference type="PANTHER" id="PTHR43298">
    <property type="entry name" value="MULTIDRUG RESISTANCE PROTEIN NORM-RELATED"/>
    <property type="match status" value="1"/>
</dbReference>
<dbReference type="InterPro" id="IPR048279">
    <property type="entry name" value="MdtK-like"/>
</dbReference>
<dbReference type="EMBL" id="CP001841">
    <property type="protein sequence ID" value="AEF80423.1"/>
    <property type="molecule type" value="Genomic_DNA"/>
</dbReference>
<dbReference type="InParanoid" id="F5Y9I1"/>
<accession>F5Y9I1</accession>
<dbReference type="GO" id="GO:0005886">
    <property type="term" value="C:plasma membrane"/>
    <property type="evidence" value="ECO:0007669"/>
    <property type="project" value="UniProtKB-SubCell"/>
</dbReference>
<feature type="transmembrane region" description="Helical" evidence="10">
    <location>
        <begin position="267"/>
        <end position="292"/>
    </location>
</feature>
<organism evidence="11 12">
    <name type="scientific">Leadbettera azotonutricia (strain ATCC BAA-888 / DSM 13862 / ZAS-9)</name>
    <name type="common">Treponema azotonutricium</name>
    <dbReference type="NCBI Taxonomy" id="545695"/>
    <lineage>
        <taxon>Bacteria</taxon>
        <taxon>Pseudomonadati</taxon>
        <taxon>Spirochaetota</taxon>
        <taxon>Spirochaetia</taxon>
        <taxon>Spirochaetales</taxon>
        <taxon>Breznakiellaceae</taxon>
        <taxon>Leadbettera</taxon>
    </lineage>
</organism>
<feature type="transmembrane region" description="Helical" evidence="10">
    <location>
        <begin position="131"/>
        <end position="150"/>
    </location>
</feature>
<feature type="transmembrane region" description="Helical" evidence="10">
    <location>
        <begin position="7"/>
        <end position="27"/>
    </location>
</feature>
<dbReference type="NCBIfam" id="TIGR00797">
    <property type="entry name" value="matE"/>
    <property type="match status" value="1"/>
</dbReference>
<evidence type="ECO:0000256" key="5">
    <source>
        <dbReference type="ARBA" id="ARBA00022692"/>
    </source>
</evidence>
<feature type="transmembrane region" description="Helical" evidence="10">
    <location>
        <begin position="91"/>
        <end position="111"/>
    </location>
</feature>
<dbReference type="GO" id="GO:0042910">
    <property type="term" value="F:xenobiotic transmembrane transporter activity"/>
    <property type="evidence" value="ECO:0007669"/>
    <property type="project" value="InterPro"/>
</dbReference>
<evidence type="ECO:0000256" key="7">
    <source>
        <dbReference type="ARBA" id="ARBA00023065"/>
    </source>
</evidence>
<proteinExistence type="predicted"/>
<dbReference type="OrthoDB" id="9806302at2"/>
<dbReference type="HOGENOM" id="CLU_012893_5_0_12"/>
<keyword evidence="4" id="KW-1003">Cell membrane</keyword>
<keyword evidence="7" id="KW-0406">Ion transport</keyword>
<keyword evidence="3" id="KW-0050">Antiport</keyword>
<reference evidence="11 12" key="2">
    <citation type="journal article" date="2011" name="ISME J.">
        <title>RNA-seq reveals cooperative metabolic interactions between two termite-gut spirochete species in co-culture.</title>
        <authorList>
            <person name="Rosenthal A.Z."/>
            <person name="Matson E.G."/>
            <person name="Eldar A."/>
            <person name="Leadbetter J.R."/>
        </authorList>
    </citation>
    <scope>NUCLEOTIDE SEQUENCE [LARGE SCALE GENOMIC DNA]</scope>
    <source>
        <strain evidence="12">ATCC BAA-888 / DSM 13862 / ZAS-9</strain>
    </source>
</reference>
<feature type="transmembrane region" description="Helical" evidence="10">
    <location>
        <begin position="239"/>
        <end position="261"/>
    </location>
</feature>
<dbReference type="CDD" id="cd13138">
    <property type="entry name" value="MATE_yoeA_like"/>
    <property type="match status" value="1"/>
</dbReference>
<dbReference type="eggNOG" id="COG0534">
    <property type="taxonomic scope" value="Bacteria"/>
</dbReference>
<dbReference type="GO" id="GO:0015297">
    <property type="term" value="F:antiporter activity"/>
    <property type="evidence" value="ECO:0007669"/>
    <property type="project" value="UniProtKB-KW"/>
</dbReference>
<name>F5Y9I1_LEAAZ</name>
<keyword evidence="5 10" id="KW-0812">Transmembrane</keyword>
<feature type="transmembrane region" description="Helical" evidence="10">
    <location>
        <begin position="419"/>
        <end position="436"/>
    </location>
</feature>
<evidence type="ECO:0000256" key="3">
    <source>
        <dbReference type="ARBA" id="ARBA00022449"/>
    </source>
</evidence>
<evidence type="ECO:0000256" key="8">
    <source>
        <dbReference type="ARBA" id="ARBA00023136"/>
    </source>
</evidence>
<dbReference type="AlphaFoldDB" id="F5Y9I1"/>
<evidence type="ECO:0000313" key="11">
    <source>
        <dbReference type="EMBL" id="AEF80423.1"/>
    </source>
</evidence>
<feature type="transmembrane region" description="Helical" evidence="10">
    <location>
        <begin position="47"/>
        <end position="70"/>
    </location>
</feature>
<dbReference type="GO" id="GO:0006811">
    <property type="term" value="P:monoatomic ion transport"/>
    <property type="evidence" value="ECO:0007669"/>
    <property type="project" value="UniProtKB-KW"/>
</dbReference>
<dbReference type="InterPro" id="IPR002528">
    <property type="entry name" value="MATE_fam"/>
</dbReference>
<dbReference type="STRING" id="545695.TREAZ_0857"/>
<keyword evidence="12" id="KW-1185">Reference proteome</keyword>
<dbReference type="RefSeq" id="WP_015711121.1">
    <property type="nucleotide sequence ID" value="NC_015577.1"/>
</dbReference>
<dbReference type="Pfam" id="PF01554">
    <property type="entry name" value="MatE"/>
    <property type="match status" value="2"/>
</dbReference>
<evidence type="ECO:0000256" key="4">
    <source>
        <dbReference type="ARBA" id="ARBA00022475"/>
    </source>
</evidence>
<keyword evidence="8 10" id="KW-0472">Membrane</keyword>
<feature type="transmembrane region" description="Helical" evidence="10">
    <location>
        <begin position="313"/>
        <end position="334"/>
    </location>
</feature>
<dbReference type="PIRSF" id="PIRSF006603">
    <property type="entry name" value="DinF"/>
    <property type="match status" value="1"/>
</dbReference>
<feature type="transmembrane region" description="Helical" evidence="10">
    <location>
        <begin position="394"/>
        <end position="413"/>
    </location>
</feature>
<dbReference type="KEGG" id="taz:TREAZ_0857"/>
<dbReference type="Proteomes" id="UP000009222">
    <property type="component" value="Chromosome"/>
</dbReference>